<evidence type="ECO:0008006" key="3">
    <source>
        <dbReference type="Google" id="ProtNLM"/>
    </source>
</evidence>
<evidence type="ECO:0000313" key="1">
    <source>
        <dbReference type="EMBL" id="SDQ78244.1"/>
    </source>
</evidence>
<reference evidence="1 2" key="1">
    <citation type="submission" date="2016-10" db="EMBL/GenBank/DDBJ databases">
        <authorList>
            <person name="de Groot N.N."/>
        </authorList>
    </citation>
    <scope>NUCLEOTIDE SEQUENCE [LARGE SCALE GENOMIC DNA]</scope>
    <source>
        <strain evidence="1 2">CGMCC 1.10449</strain>
    </source>
</reference>
<dbReference type="Proteomes" id="UP000199444">
    <property type="component" value="Unassembled WGS sequence"/>
</dbReference>
<dbReference type="AlphaFoldDB" id="A0A1H1DNZ3"/>
<keyword evidence="2" id="KW-1185">Reference proteome</keyword>
<accession>A0A1H1DNZ3</accession>
<dbReference type="Pfam" id="PF09963">
    <property type="entry name" value="DUF2197"/>
    <property type="match status" value="1"/>
</dbReference>
<name>A0A1H1DNZ3_9BACI</name>
<gene>
    <name evidence="1" type="ORF">SAMN05216231_2508</name>
</gene>
<dbReference type="EMBL" id="FNKD01000003">
    <property type="protein sequence ID" value="SDQ78244.1"/>
    <property type="molecule type" value="Genomic_DNA"/>
</dbReference>
<sequence length="65" mass="7741">MIKTKCFFCKKSYTIDYSDSQYQKIKANPKAYYVCKKCNESMQREAQSTTGLDMDVIDKYDKFLR</sequence>
<dbReference type="STRING" id="553311.SAMN05216231_2508"/>
<organism evidence="1 2">
    <name type="scientific">Virgibacillus salinus</name>
    <dbReference type="NCBI Taxonomy" id="553311"/>
    <lineage>
        <taxon>Bacteria</taxon>
        <taxon>Bacillati</taxon>
        <taxon>Bacillota</taxon>
        <taxon>Bacilli</taxon>
        <taxon>Bacillales</taxon>
        <taxon>Bacillaceae</taxon>
        <taxon>Virgibacillus</taxon>
    </lineage>
</organism>
<proteinExistence type="predicted"/>
<protein>
    <recommendedName>
        <fullName evidence="3">DUF2197 domain-containing protein</fullName>
    </recommendedName>
</protein>
<dbReference type="RefSeq" id="WP_092493330.1">
    <property type="nucleotide sequence ID" value="NZ_FNKD01000003.1"/>
</dbReference>
<evidence type="ECO:0000313" key="2">
    <source>
        <dbReference type="Proteomes" id="UP000199444"/>
    </source>
</evidence>
<dbReference type="InterPro" id="IPR019241">
    <property type="entry name" value="DUF2197"/>
</dbReference>